<keyword evidence="3" id="KW-1185">Reference proteome</keyword>
<reference evidence="2 3" key="1">
    <citation type="submission" date="2019-10" db="EMBL/GenBank/DDBJ databases">
        <title>Draft Genome Assembly of Rhodococcus zopfii DSM44189.</title>
        <authorList>
            <person name="Sutton J.M."/>
            <person name="Akob D.M."/>
            <person name="Bushman T.J."/>
        </authorList>
    </citation>
    <scope>NUCLEOTIDE SEQUENCE [LARGE SCALE GENOMIC DNA]</scope>
    <source>
        <strain evidence="2 3">DSM 44189</strain>
    </source>
</reference>
<evidence type="ECO:0000313" key="2">
    <source>
        <dbReference type="EMBL" id="MDV2477334.1"/>
    </source>
</evidence>
<evidence type="ECO:0000313" key="3">
    <source>
        <dbReference type="Proteomes" id="UP001275440"/>
    </source>
</evidence>
<dbReference type="EMBL" id="WBMO01000003">
    <property type="protein sequence ID" value="MDV2477334.1"/>
    <property type="molecule type" value="Genomic_DNA"/>
</dbReference>
<sequence>MDQLIGDLAVKMAEWTLARDRRIAEIQRLQNDEYAAEEAVVRAFEAARTAGAKVKALEKINLKPSEAIAAVNKRAKNSGGPAVRPLQSEVSENSQSLDTEVPQDAEAGVALPAAIG</sequence>
<feature type="compositionally biased region" description="Polar residues" evidence="1">
    <location>
        <begin position="88"/>
        <end position="98"/>
    </location>
</feature>
<evidence type="ECO:0000256" key="1">
    <source>
        <dbReference type="SAM" id="MobiDB-lite"/>
    </source>
</evidence>
<dbReference type="Proteomes" id="UP001275440">
    <property type="component" value="Unassembled WGS sequence"/>
</dbReference>
<name>A0ABU3WUR2_9NOCA</name>
<proteinExistence type="predicted"/>
<feature type="region of interest" description="Disordered" evidence="1">
    <location>
        <begin position="73"/>
        <end position="116"/>
    </location>
</feature>
<accession>A0ABU3WUR2</accession>
<protein>
    <submittedName>
        <fullName evidence="2">Uncharacterized protein</fullName>
    </submittedName>
</protein>
<organism evidence="2 3">
    <name type="scientific">Rhodococcus zopfii</name>
    <dbReference type="NCBI Taxonomy" id="43772"/>
    <lineage>
        <taxon>Bacteria</taxon>
        <taxon>Bacillati</taxon>
        <taxon>Actinomycetota</taxon>
        <taxon>Actinomycetes</taxon>
        <taxon>Mycobacteriales</taxon>
        <taxon>Nocardiaceae</taxon>
        <taxon>Rhodococcus</taxon>
    </lineage>
</organism>
<gene>
    <name evidence="2" type="ORF">F8M49_21740</name>
</gene>
<comment type="caution">
    <text evidence="2">The sequence shown here is derived from an EMBL/GenBank/DDBJ whole genome shotgun (WGS) entry which is preliminary data.</text>
</comment>